<dbReference type="GO" id="GO:0016020">
    <property type="term" value="C:membrane"/>
    <property type="evidence" value="ECO:0007669"/>
    <property type="project" value="TreeGrafter"/>
</dbReference>
<name>A0A8S1A8M1_ARCPL</name>
<proteinExistence type="predicted"/>
<evidence type="ECO:0008006" key="4">
    <source>
        <dbReference type="Google" id="ProtNLM"/>
    </source>
</evidence>
<dbReference type="PANTHER" id="PTHR12242">
    <property type="entry name" value="OS02G0130600 PROTEIN-RELATED"/>
    <property type="match status" value="1"/>
</dbReference>
<dbReference type="Pfam" id="PF21534">
    <property type="entry name" value="Rost"/>
    <property type="match status" value="1"/>
</dbReference>
<gene>
    <name evidence="2" type="ORF">APLA_LOCUS9364</name>
</gene>
<dbReference type="EMBL" id="CADEBD010000309">
    <property type="protein sequence ID" value="CAB3241029.1"/>
    <property type="molecule type" value="Genomic_DNA"/>
</dbReference>
<sequence length="306" mass="34434">MVIRPYHDSPQVTKSEIINISQATAGRCAIDTLQQTVKQNKMDRVKKYFKKEFTVDMLSLGHDSASDFYLSSWQRNRSAIPLLFIRTIIFVGCVSILISSMVITSRVLTFGTWFIFLTHWGLVLNTVACGQAFVVSVIAFSRGPIDASLGLPWYVKIYWAFYNISIPIALFISIFYFAMLTDLSDTFGMNPVLDVFIHLVNSLLMLILVAVSRHPTRLLHFYWSLGAAFIYMIFTVIFHFAGGISPFGESWIYPMINWSNPGPTIGVVIGSAVGLIVLHAILVGITVTRKKLTLRLRQTNSFNTVN</sequence>
<feature type="transmembrane region" description="Helical" evidence="1">
    <location>
        <begin position="110"/>
        <end position="140"/>
    </location>
</feature>
<dbReference type="AlphaFoldDB" id="A0A8S1A8M1"/>
<feature type="transmembrane region" description="Helical" evidence="1">
    <location>
        <begin position="264"/>
        <end position="287"/>
    </location>
</feature>
<dbReference type="Proteomes" id="UP000494256">
    <property type="component" value="Unassembled WGS sequence"/>
</dbReference>
<comment type="caution">
    <text evidence="2">The sequence shown here is derived from an EMBL/GenBank/DDBJ whole genome shotgun (WGS) entry which is preliminary data.</text>
</comment>
<feature type="transmembrane region" description="Helical" evidence="1">
    <location>
        <begin position="160"/>
        <end position="180"/>
    </location>
</feature>
<feature type="transmembrane region" description="Helical" evidence="1">
    <location>
        <begin position="83"/>
        <end position="104"/>
    </location>
</feature>
<dbReference type="InterPro" id="IPR049352">
    <property type="entry name" value="Rost"/>
</dbReference>
<evidence type="ECO:0000313" key="3">
    <source>
        <dbReference type="Proteomes" id="UP000494256"/>
    </source>
</evidence>
<feature type="transmembrane region" description="Helical" evidence="1">
    <location>
        <begin position="223"/>
        <end position="244"/>
    </location>
</feature>
<dbReference type="OrthoDB" id="6510765at2759"/>
<dbReference type="PANTHER" id="PTHR12242:SF45">
    <property type="entry name" value="MARVEL DOMAIN-CONTAINING PROTEIN"/>
    <property type="match status" value="1"/>
</dbReference>
<protein>
    <recommendedName>
        <fullName evidence="4">Protein rolling stone</fullName>
    </recommendedName>
</protein>
<evidence type="ECO:0000313" key="2">
    <source>
        <dbReference type="EMBL" id="CAB3241029.1"/>
    </source>
</evidence>
<organism evidence="2 3">
    <name type="scientific">Arctia plantaginis</name>
    <name type="common">Wood tiger moth</name>
    <name type="synonym">Phalaena plantaginis</name>
    <dbReference type="NCBI Taxonomy" id="874455"/>
    <lineage>
        <taxon>Eukaryota</taxon>
        <taxon>Metazoa</taxon>
        <taxon>Ecdysozoa</taxon>
        <taxon>Arthropoda</taxon>
        <taxon>Hexapoda</taxon>
        <taxon>Insecta</taxon>
        <taxon>Pterygota</taxon>
        <taxon>Neoptera</taxon>
        <taxon>Endopterygota</taxon>
        <taxon>Lepidoptera</taxon>
        <taxon>Glossata</taxon>
        <taxon>Ditrysia</taxon>
        <taxon>Noctuoidea</taxon>
        <taxon>Erebidae</taxon>
        <taxon>Arctiinae</taxon>
        <taxon>Arctia</taxon>
    </lineage>
</organism>
<accession>A0A8S1A8M1</accession>
<feature type="transmembrane region" description="Helical" evidence="1">
    <location>
        <begin position="192"/>
        <end position="211"/>
    </location>
</feature>
<keyword evidence="1" id="KW-0472">Membrane</keyword>
<evidence type="ECO:0000256" key="1">
    <source>
        <dbReference type="SAM" id="Phobius"/>
    </source>
</evidence>
<keyword evidence="1" id="KW-0812">Transmembrane</keyword>
<keyword evidence="1" id="KW-1133">Transmembrane helix</keyword>
<reference evidence="2 3" key="1">
    <citation type="submission" date="2020-04" db="EMBL/GenBank/DDBJ databases">
        <authorList>
            <person name="Wallbank WR R."/>
            <person name="Pardo Diaz C."/>
            <person name="Kozak K."/>
            <person name="Martin S."/>
            <person name="Jiggins C."/>
            <person name="Moest M."/>
            <person name="Warren A I."/>
            <person name="Byers J.R.P. K."/>
            <person name="Montejo-Kovacevich G."/>
            <person name="Yen C E."/>
        </authorList>
    </citation>
    <scope>NUCLEOTIDE SEQUENCE [LARGE SCALE GENOMIC DNA]</scope>
</reference>